<name>A0A5C1QUT7_9SPIO</name>
<dbReference type="InterPro" id="IPR025356">
    <property type="entry name" value="DUF4260"/>
</dbReference>
<feature type="transmembrane region" description="Helical" evidence="1">
    <location>
        <begin position="12"/>
        <end position="29"/>
    </location>
</feature>
<sequence length="123" mass="13973">MEHLLRLEELGFFILTIYLFSLLPFPWWVYPLLLIIPDISILGYMINAVTGSYIYNFIHHRGIALILYIGGVLLVSPYLALAGLILFAHSSMDRFFGYGLKHPSGFKDTHLGTIGENQENAEE</sequence>
<proteinExistence type="predicted"/>
<feature type="transmembrane region" description="Helical" evidence="1">
    <location>
        <begin position="65"/>
        <end position="88"/>
    </location>
</feature>
<dbReference type="EMBL" id="CP036150">
    <property type="protein sequence ID" value="QEN09852.1"/>
    <property type="molecule type" value="Genomic_DNA"/>
</dbReference>
<protein>
    <submittedName>
        <fullName evidence="2">DUF4260 family protein</fullName>
    </submittedName>
</protein>
<keyword evidence="1" id="KW-0472">Membrane</keyword>
<dbReference type="Pfam" id="PF14079">
    <property type="entry name" value="DUF4260"/>
    <property type="match status" value="1"/>
</dbReference>
<dbReference type="OrthoDB" id="9813911at2"/>
<organism evidence="2 3">
    <name type="scientific">Oceanispirochaeta crateris</name>
    <dbReference type="NCBI Taxonomy" id="2518645"/>
    <lineage>
        <taxon>Bacteria</taxon>
        <taxon>Pseudomonadati</taxon>
        <taxon>Spirochaetota</taxon>
        <taxon>Spirochaetia</taxon>
        <taxon>Spirochaetales</taxon>
        <taxon>Spirochaetaceae</taxon>
        <taxon>Oceanispirochaeta</taxon>
    </lineage>
</organism>
<dbReference type="AlphaFoldDB" id="A0A5C1QUT7"/>
<feature type="transmembrane region" description="Helical" evidence="1">
    <location>
        <begin position="41"/>
        <end position="58"/>
    </location>
</feature>
<dbReference type="KEGG" id="ock:EXM22_03380"/>
<accession>A0A5C1QUT7</accession>
<gene>
    <name evidence="2" type="ORF">EXM22_03380</name>
</gene>
<evidence type="ECO:0000313" key="2">
    <source>
        <dbReference type="EMBL" id="QEN09852.1"/>
    </source>
</evidence>
<dbReference type="Proteomes" id="UP000324209">
    <property type="component" value="Chromosome"/>
</dbReference>
<keyword evidence="3" id="KW-1185">Reference proteome</keyword>
<keyword evidence="1" id="KW-1133">Transmembrane helix</keyword>
<reference evidence="2 3" key="1">
    <citation type="submission" date="2019-02" db="EMBL/GenBank/DDBJ databases">
        <title>Complete Genome Sequence and Methylome Analysis of free living Spirochaetas.</title>
        <authorList>
            <person name="Fomenkov A."/>
            <person name="Dubinina G."/>
            <person name="Leshcheva N."/>
            <person name="Mikheeva N."/>
            <person name="Grabovich M."/>
            <person name="Vincze T."/>
            <person name="Roberts R.J."/>
        </authorList>
    </citation>
    <scope>NUCLEOTIDE SEQUENCE [LARGE SCALE GENOMIC DNA]</scope>
    <source>
        <strain evidence="2 3">K2</strain>
    </source>
</reference>
<evidence type="ECO:0000313" key="3">
    <source>
        <dbReference type="Proteomes" id="UP000324209"/>
    </source>
</evidence>
<keyword evidence="1" id="KW-0812">Transmembrane</keyword>
<evidence type="ECO:0000256" key="1">
    <source>
        <dbReference type="SAM" id="Phobius"/>
    </source>
</evidence>